<dbReference type="AlphaFoldDB" id="A0A553PTC5"/>
<dbReference type="STRING" id="6832.A0A553PTC5"/>
<proteinExistence type="predicted"/>
<dbReference type="GO" id="GO:0016020">
    <property type="term" value="C:membrane"/>
    <property type="evidence" value="ECO:0007669"/>
    <property type="project" value="TreeGrafter"/>
</dbReference>
<keyword evidence="3" id="KW-1185">Reference proteome</keyword>
<keyword evidence="1" id="KW-0812">Transmembrane</keyword>
<dbReference type="PANTHER" id="PTHR12242:SF1">
    <property type="entry name" value="MYND-TYPE DOMAIN-CONTAINING PROTEIN"/>
    <property type="match status" value="1"/>
</dbReference>
<feature type="transmembrane region" description="Helical" evidence="1">
    <location>
        <begin position="181"/>
        <end position="205"/>
    </location>
</feature>
<name>A0A553PTC5_TIGCA</name>
<organism evidence="2 3">
    <name type="scientific">Tigriopus californicus</name>
    <name type="common">Marine copepod</name>
    <dbReference type="NCBI Taxonomy" id="6832"/>
    <lineage>
        <taxon>Eukaryota</taxon>
        <taxon>Metazoa</taxon>
        <taxon>Ecdysozoa</taxon>
        <taxon>Arthropoda</taxon>
        <taxon>Crustacea</taxon>
        <taxon>Multicrustacea</taxon>
        <taxon>Hexanauplia</taxon>
        <taxon>Copepoda</taxon>
        <taxon>Harpacticoida</taxon>
        <taxon>Harpacticidae</taxon>
        <taxon>Tigriopus</taxon>
    </lineage>
</organism>
<keyword evidence="1" id="KW-1133">Transmembrane helix</keyword>
<keyword evidence="1" id="KW-0472">Membrane</keyword>
<dbReference type="EMBL" id="VCGU01000001">
    <property type="protein sequence ID" value="TRY80930.1"/>
    <property type="molecule type" value="Genomic_DNA"/>
</dbReference>
<dbReference type="OrthoDB" id="419711at2759"/>
<feature type="transmembrane region" description="Helical" evidence="1">
    <location>
        <begin position="72"/>
        <end position="95"/>
    </location>
</feature>
<feature type="transmembrane region" description="Helical" evidence="1">
    <location>
        <begin position="6"/>
        <end position="23"/>
    </location>
</feature>
<evidence type="ECO:0000313" key="2">
    <source>
        <dbReference type="EMBL" id="TRY80930.1"/>
    </source>
</evidence>
<dbReference type="Pfam" id="PF21534">
    <property type="entry name" value="Rost"/>
    <property type="match status" value="1"/>
</dbReference>
<sequence>MSAYVLFRLVSTIFFDIGFVALLRTDLRSLYKGQIWKFFIYFTNWGLLLLITRINCQCFEILGDPVRLPPWFLPKLISLSNVTSLVISVAFWLLVYEGQAKYQQRWFFNQFEHSFTSAFCLVDTVVNPLRKSDLDWTLPVLIGISYLIFTIIFELLGLSNAEGDNFIYAIIQWKKNPKKTALTWIVIFMAMILTHAFFMSLNAVIK</sequence>
<feature type="transmembrane region" description="Helical" evidence="1">
    <location>
        <begin position="138"/>
        <end position="161"/>
    </location>
</feature>
<evidence type="ECO:0000313" key="3">
    <source>
        <dbReference type="Proteomes" id="UP000318571"/>
    </source>
</evidence>
<dbReference type="PANTHER" id="PTHR12242">
    <property type="entry name" value="OS02G0130600 PROTEIN-RELATED"/>
    <property type="match status" value="1"/>
</dbReference>
<comment type="caution">
    <text evidence="2">The sequence shown here is derived from an EMBL/GenBank/DDBJ whole genome shotgun (WGS) entry which is preliminary data.</text>
</comment>
<accession>A0A553PTC5</accession>
<dbReference type="Proteomes" id="UP000318571">
    <property type="component" value="Chromosome 12"/>
</dbReference>
<reference evidence="2 3" key="1">
    <citation type="journal article" date="2018" name="Nat. Ecol. Evol.">
        <title>Genomic signatures of mitonuclear coevolution across populations of Tigriopus californicus.</title>
        <authorList>
            <person name="Barreto F.S."/>
            <person name="Watson E.T."/>
            <person name="Lima T.G."/>
            <person name="Willett C.S."/>
            <person name="Edmands S."/>
            <person name="Li W."/>
            <person name="Burton R.S."/>
        </authorList>
    </citation>
    <scope>NUCLEOTIDE SEQUENCE [LARGE SCALE GENOMIC DNA]</scope>
    <source>
        <strain evidence="2 3">San Diego</strain>
    </source>
</reference>
<gene>
    <name evidence="2" type="ORF">TCAL_08812</name>
</gene>
<dbReference type="InterPro" id="IPR049352">
    <property type="entry name" value="Rost"/>
</dbReference>
<protein>
    <submittedName>
        <fullName evidence="2">Uncharacterized protein</fullName>
    </submittedName>
</protein>
<feature type="transmembrane region" description="Helical" evidence="1">
    <location>
        <begin position="35"/>
        <end position="52"/>
    </location>
</feature>
<evidence type="ECO:0000256" key="1">
    <source>
        <dbReference type="SAM" id="Phobius"/>
    </source>
</evidence>